<accession>A0A284S142</accession>
<name>A0A284S142_ARMOS</name>
<evidence type="ECO:0000313" key="1">
    <source>
        <dbReference type="EMBL" id="SJL14714.1"/>
    </source>
</evidence>
<dbReference type="EMBL" id="FUEG01000025">
    <property type="protein sequence ID" value="SJL14714.1"/>
    <property type="molecule type" value="Genomic_DNA"/>
</dbReference>
<keyword evidence="2" id="KW-1185">Reference proteome</keyword>
<proteinExistence type="predicted"/>
<organism evidence="1 2">
    <name type="scientific">Armillaria ostoyae</name>
    <name type="common">Armillaria root rot fungus</name>
    <dbReference type="NCBI Taxonomy" id="47428"/>
    <lineage>
        <taxon>Eukaryota</taxon>
        <taxon>Fungi</taxon>
        <taxon>Dikarya</taxon>
        <taxon>Basidiomycota</taxon>
        <taxon>Agaricomycotina</taxon>
        <taxon>Agaricomycetes</taxon>
        <taxon>Agaricomycetidae</taxon>
        <taxon>Agaricales</taxon>
        <taxon>Marasmiineae</taxon>
        <taxon>Physalacriaceae</taxon>
        <taxon>Armillaria</taxon>
    </lineage>
</organism>
<dbReference type="Proteomes" id="UP000219338">
    <property type="component" value="Unassembled WGS sequence"/>
</dbReference>
<sequence>MSTNVSSTYGAVTIGALSASLLSGAVAIQTILYYKLYPSDSIRVKTLVSPAPAVIRLTLSALTGLRHMVRAPIHHSDSSLNYTSTGYSTYSTPASSGCRYGT</sequence>
<evidence type="ECO:0000313" key="2">
    <source>
        <dbReference type="Proteomes" id="UP000219338"/>
    </source>
</evidence>
<dbReference type="AlphaFoldDB" id="A0A284S142"/>
<gene>
    <name evidence="1" type="ORF">ARMOST_18181</name>
</gene>
<protein>
    <submittedName>
        <fullName evidence="1">Uncharacterized protein</fullName>
    </submittedName>
</protein>
<reference evidence="2" key="1">
    <citation type="journal article" date="2017" name="Nat. Ecol. Evol.">
        <title>Genome expansion and lineage-specific genetic innovations in the forest pathogenic fungi Armillaria.</title>
        <authorList>
            <person name="Sipos G."/>
            <person name="Prasanna A.N."/>
            <person name="Walter M.C."/>
            <person name="O'Connor E."/>
            <person name="Balint B."/>
            <person name="Krizsan K."/>
            <person name="Kiss B."/>
            <person name="Hess J."/>
            <person name="Varga T."/>
            <person name="Slot J."/>
            <person name="Riley R."/>
            <person name="Boka B."/>
            <person name="Rigling D."/>
            <person name="Barry K."/>
            <person name="Lee J."/>
            <person name="Mihaltcheva S."/>
            <person name="LaButti K."/>
            <person name="Lipzen A."/>
            <person name="Waldron R."/>
            <person name="Moloney N.M."/>
            <person name="Sperisen C."/>
            <person name="Kredics L."/>
            <person name="Vagvoelgyi C."/>
            <person name="Patrignani A."/>
            <person name="Fitzpatrick D."/>
            <person name="Nagy I."/>
            <person name="Doyle S."/>
            <person name="Anderson J.B."/>
            <person name="Grigoriev I.V."/>
            <person name="Gueldener U."/>
            <person name="Muensterkoetter M."/>
            <person name="Nagy L.G."/>
        </authorList>
    </citation>
    <scope>NUCLEOTIDE SEQUENCE [LARGE SCALE GENOMIC DNA]</scope>
    <source>
        <strain evidence="2">C18/9</strain>
    </source>
</reference>